<name>A0A2W7SGA3_9BACT</name>
<feature type="domain" description="Beta-hexosaminidase bacterial type N-terminal" evidence="9">
    <location>
        <begin position="26"/>
        <end position="150"/>
    </location>
</feature>
<dbReference type="Gene3D" id="3.20.20.80">
    <property type="entry name" value="Glycosidases"/>
    <property type="match status" value="1"/>
</dbReference>
<comment type="catalytic activity">
    <reaction evidence="1">
        <text>Hydrolysis of terminal non-reducing N-acetyl-D-hexosamine residues in N-acetyl-beta-D-hexosaminides.</text>
        <dbReference type="EC" id="3.2.1.52"/>
    </reaction>
</comment>
<sequence>MKKYLPLLFISFLFSKNMLAQQNIVSIIPEPSNIQLKKGTFKLTTNTPIIVTDDGDLNTAHFFNDYLLKYYHFKLPIQKNRKSEGIIFQTKKFIQVPNNPEYYSFQSSPHNIIISGNSYAGTFYGMQTLIQLLPVKTNKPLTIPAVVIEDEPRFAYRGMHLDVGRHFFSVDFIKQYIDLIALHKMNTFHWHLTEDQGWRIEIKQYPKLTTVGAYRNGTIIGHAPGTGNDCIRYGGYYTQQEIKDIVQYAANRFITVIPEIEMPGHASAAIAAYPELSCFPDKNTPTPANKNLWCGDTTGKQVQQGWGVFDDVFCPSEYTFQFLQNVLNEVMDLFPSKYIHIGGDECPKTYWKASPFCQQLMKEQGLKDEHELQSYFIHRIEKYLNSKGRQIIGWDEILEGGLAPNATVMSWRGEKGGIEAAQMHHNVIMTPGAWCYFDHSQNKPEDSLTIGGYTPVQKVYSYNPIPNNLSVDEAKYILGAQGNVWTEYMKYNTKVEYMILPRMSALSEVLWTKPDKKNWKNFATKLQLATNRYQLWNVHYNEKWQQNAN</sequence>
<dbReference type="SUPFAM" id="SSF55545">
    <property type="entry name" value="beta-N-acetylhexosaminidase-like domain"/>
    <property type="match status" value="1"/>
</dbReference>
<feature type="domain" description="Glycoside hydrolase family 20 catalytic" evidence="8">
    <location>
        <begin position="154"/>
        <end position="513"/>
    </location>
</feature>
<dbReference type="OrthoDB" id="726159at2"/>
<evidence type="ECO:0000256" key="6">
    <source>
        <dbReference type="PIRSR" id="PIRSR625705-1"/>
    </source>
</evidence>
<feature type="signal peptide" evidence="7">
    <location>
        <begin position="1"/>
        <end position="20"/>
    </location>
</feature>
<evidence type="ECO:0000256" key="5">
    <source>
        <dbReference type="ARBA" id="ARBA00023295"/>
    </source>
</evidence>
<comment type="similarity">
    <text evidence="2">Belongs to the glycosyl hydrolase 20 family.</text>
</comment>
<evidence type="ECO:0000259" key="8">
    <source>
        <dbReference type="Pfam" id="PF00728"/>
    </source>
</evidence>
<evidence type="ECO:0000256" key="1">
    <source>
        <dbReference type="ARBA" id="ARBA00001231"/>
    </source>
</evidence>
<dbReference type="InterPro" id="IPR015882">
    <property type="entry name" value="HEX_bac_N"/>
</dbReference>
<dbReference type="PRINTS" id="PR00738">
    <property type="entry name" value="GLHYDRLASE20"/>
</dbReference>
<feature type="active site" description="Proton donor" evidence="6">
    <location>
        <position position="345"/>
    </location>
</feature>
<dbReference type="InterPro" id="IPR025705">
    <property type="entry name" value="Beta_hexosaminidase_sua/sub"/>
</dbReference>
<dbReference type="GO" id="GO:0030203">
    <property type="term" value="P:glycosaminoglycan metabolic process"/>
    <property type="evidence" value="ECO:0007669"/>
    <property type="project" value="TreeGrafter"/>
</dbReference>
<dbReference type="PANTHER" id="PTHR22600:SF57">
    <property type="entry name" value="BETA-N-ACETYLHEXOSAMINIDASE"/>
    <property type="match status" value="1"/>
</dbReference>
<evidence type="ECO:0000256" key="2">
    <source>
        <dbReference type="ARBA" id="ARBA00006285"/>
    </source>
</evidence>
<dbReference type="InterPro" id="IPR029018">
    <property type="entry name" value="Hex-like_dom2"/>
</dbReference>
<dbReference type="CDD" id="cd06563">
    <property type="entry name" value="GH20_chitobiase-like"/>
    <property type="match status" value="1"/>
</dbReference>
<dbReference type="Proteomes" id="UP000249720">
    <property type="component" value="Unassembled WGS sequence"/>
</dbReference>
<dbReference type="RefSeq" id="WP_111293550.1">
    <property type="nucleotide sequence ID" value="NZ_QKZV01000001.1"/>
</dbReference>
<dbReference type="PANTHER" id="PTHR22600">
    <property type="entry name" value="BETA-HEXOSAMINIDASE"/>
    <property type="match status" value="1"/>
</dbReference>
<accession>A0A2W7SGA3</accession>
<dbReference type="Gene3D" id="3.30.379.10">
    <property type="entry name" value="Chitobiase/beta-hexosaminidase domain 2-like"/>
    <property type="match status" value="1"/>
</dbReference>
<dbReference type="GO" id="GO:0005975">
    <property type="term" value="P:carbohydrate metabolic process"/>
    <property type="evidence" value="ECO:0007669"/>
    <property type="project" value="InterPro"/>
</dbReference>
<keyword evidence="4" id="KW-0378">Hydrolase</keyword>
<evidence type="ECO:0000313" key="10">
    <source>
        <dbReference type="EMBL" id="PZX65937.1"/>
    </source>
</evidence>
<dbReference type="InterPro" id="IPR017853">
    <property type="entry name" value="GH"/>
</dbReference>
<keyword evidence="7" id="KW-0732">Signal</keyword>
<gene>
    <name evidence="10" type="ORF">LX80_00431</name>
</gene>
<organism evidence="10 11">
    <name type="scientific">Hydrotalea sandarakina</name>
    <dbReference type="NCBI Taxonomy" id="1004304"/>
    <lineage>
        <taxon>Bacteria</taxon>
        <taxon>Pseudomonadati</taxon>
        <taxon>Bacteroidota</taxon>
        <taxon>Chitinophagia</taxon>
        <taxon>Chitinophagales</taxon>
        <taxon>Chitinophagaceae</taxon>
        <taxon>Hydrotalea</taxon>
    </lineage>
</organism>
<dbReference type="EMBL" id="QKZV01000001">
    <property type="protein sequence ID" value="PZX65937.1"/>
    <property type="molecule type" value="Genomic_DNA"/>
</dbReference>
<proteinExistence type="inferred from homology"/>
<keyword evidence="11" id="KW-1185">Reference proteome</keyword>
<evidence type="ECO:0000256" key="4">
    <source>
        <dbReference type="ARBA" id="ARBA00022801"/>
    </source>
</evidence>
<dbReference type="AlphaFoldDB" id="A0A2W7SGA3"/>
<dbReference type="Pfam" id="PF02838">
    <property type="entry name" value="Glyco_hydro_20b"/>
    <property type="match status" value="1"/>
</dbReference>
<feature type="chain" id="PRO_5016105786" description="beta-N-acetylhexosaminidase" evidence="7">
    <location>
        <begin position="21"/>
        <end position="549"/>
    </location>
</feature>
<keyword evidence="5" id="KW-0326">Glycosidase</keyword>
<evidence type="ECO:0000256" key="7">
    <source>
        <dbReference type="SAM" id="SignalP"/>
    </source>
</evidence>
<dbReference type="GO" id="GO:0004563">
    <property type="term" value="F:beta-N-acetylhexosaminidase activity"/>
    <property type="evidence" value="ECO:0007669"/>
    <property type="project" value="UniProtKB-EC"/>
</dbReference>
<comment type="caution">
    <text evidence="10">The sequence shown here is derived from an EMBL/GenBank/DDBJ whole genome shotgun (WGS) entry which is preliminary data.</text>
</comment>
<protein>
    <recommendedName>
        <fullName evidence="3">beta-N-acetylhexosaminidase</fullName>
        <ecNumber evidence="3">3.2.1.52</ecNumber>
    </recommendedName>
</protein>
<dbReference type="EC" id="3.2.1.52" evidence="3"/>
<dbReference type="GO" id="GO:0016020">
    <property type="term" value="C:membrane"/>
    <property type="evidence" value="ECO:0007669"/>
    <property type="project" value="TreeGrafter"/>
</dbReference>
<evidence type="ECO:0000313" key="11">
    <source>
        <dbReference type="Proteomes" id="UP000249720"/>
    </source>
</evidence>
<evidence type="ECO:0000259" key="9">
    <source>
        <dbReference type="Pfam" id="PF02838"/>
    </source>
</evidence>
<evidence type="ECO:0000256" key="3">
    <source>
        <dbReference type="ARBA" id="ARBA00012663"/>
    </source>
</evidence>
<dbReference type="InterPro" id="IPR015883">
    <property type="entry name" value="Glyco_hydro_20_cat"/>
</dbReference>
<reference evidence="10 11" key="1">
    <citation type="submission" date="2018-06" db="EMBL/GenBank/DDBJ databases">
        <title>Genomic Encyclopedia of Archaeal and Bacterial Type Strains, Phase II (KMG-II): from individual species to whole genera.</title>
        <authorList>
            <person name="Goeker M."/>
        </authorList>
    </citation>
    <scope>NUCLEOTIDE SEQUENCE [LARGE SCALE GENOMIC DNA]</scope>
    <source>
        <strain evidence="10 11">DSM 23241</strain>
    </source>
</reference>
<dbReference type="Pfam" id="PF00728">
    <property type="entry name" value="Glyco_hydro_20"/>
    <property type="match status" value="1"/>
</dbReference>
<dbReference type="SUPFAM" id="SSF51445">
    <property type="entry name" value="(Trans)glycosidases"/>
    <property type="match status" value="1"/>
</dbReference>